<accession>A0A0F9NT04</accession>
<organism evidence="1">
    <name type="scientific">marine sediment metagenome</name>
    <dbReference type="NCBI Taxonomy" id="412755"/>
    <lineage>
        <taxon>unclassified sequences</taxon>
        <taxon>metagenomes</taxon>
        <taxon>ecological metagenomes</taxon>
    </lineage>
</organism>
<dbReference type="SUPFAM" id="SSF50475">
    <property type="entry name" value="FMN-binding split barrel"/>
    <property type="match status" value="1"/>
</dbReference>
<proteinExistence type="predicted"/>
<gene>
    <name evidence="1" type="ORF">LCGC14_1299380</name>
</gene>
<dbReference type="InterPro" id="IPR012349">
    <property type="entry name" value="Split_barrel_FMN-bd"/>
</dbReference>
<evidence type="ECO:0000313" key="1">
    <source>
        <dbReference type="EMBL" id="KKM84412.1"/>
    </source>
</evidence>
<dbReference type="Pfam" id="PF12900">
    <property type="entry name" value="Pyridox_ox_2"/>
    <property type="match status" value="1"/>
</dbReference>
<name>A0A0F9NT04_9ZZZZ</name>
<dbReference type="InterPro" id="IPR024747">
    <property type="entry name" value="Pyridox_Oxase-rel"/>
</dbReference>
<dbReference type="AlphaFoldDB" id="A0A0F9NT04"/>
<dbReference type="EMBL" id="LAZR01007571">
    <property type="protein sequence ID" value="KKM84412.1"/>
    <property type="molecule type" value="Genomic_DNA"/>
</dbReference>
<dbReference type="Gene3D" id="2.30.110.10">
    <property type="entry name" value="Electron Transport, Fmn-binding Protein, Chain A"/>
    <property type="match status" value="1"/>
</dbReference>
<comment type="caution">
    <text evidence="1">The sequence shown here is derived from an EMBL/GenBank/DDBJ whole genome shotgun (WGS) entry which is preliminary data.</text>
</comment>
<sequence>MRRIEKSITDKKIITELLNKGRYITIAMSKDDYPYIITLSYGYDNSRDALYFHCAKEGQKIDYIKYNSQVCGTIIEDNGYYNDECVQAFRSLVIRGKLSFIDTIQEKKHAFDVLLNHLEKDPKIMKEKHFGNDKNYIKTGILRLDITEITGKEEKAS</sequence>
<dbReference type="PANTHER" id="PTHR34071">
    <property type="entry name" value="5-NITROIMIDAZOLE ANTIBIOTICS RESISTANCE PROTEIN, NIMA-FAMILY-RELATED PROTEIN-RELATED"/>
    <property type="match status" value="1"/>
</dbReference>
<evidence type="ECO:0008006" key="2">
    <source>
        <dbReference type="Google" id="ProtNLM"/>
    </source>
</evidence>
<protein>
    <recommendedName>
        <fullName evidence="2">Pyridoxamine 5'-phosphate oxidase putative domain-containing protein</fullName>
    </recommendedName>
</protein>
<reference evidence="1" key="1">
    <citation type="journal article" date="2015" name="Nature">
        <title>Complex archaea that bridge the gap between prokaryotes and eukaryotes.</title>
        <authorList>
            <person name="Spang A."/>
            <person name="Saw J.H."/>
            <person name="Jorgensen S.L."/>
            <person name="Zaremba-Niedzwiedzka K."/>
            <person name="Martijn J."/>
            <person name="Lind A.E."/>
            <person name="van Eijk R."/>
            <person name="Schleper C."/>
            <person name="Guy L."/>
            <person name="Ettema T.J."/>
        </authorList>
    </citation>
    <scope>NUCLEOTIDE SEQUENCE</scope>
</reference>
<dbReference type="PANTHER" id="PTHR34071:SF2">
    <property type="entry name" value="FLAVIN-NUCLEOTIDE-BINDING PROTEIN"/>
    <property type="match status" value="1"/>
</dbReference>